<accession>A0A1U7HTL5</accession>
<feature type="transmembrane region" description="Helical" evidence="1">
    <location>
        <begin position="12"/>
        <end position="31"/>
    </location>
</feature>
<keyword evidence="1" id="KW-1133">Transmembrane helix</keyword>
<feature type="transmembrane region" description="Helical" evidence="1">
    <location>
        <begin position="52"/>
        <end position="71"/>
    </location>
</feature>
<dbReference type="OrthoDB" id="517257at2"/>
<proteinExistence type="predicted"/>
<dbReference type="Proteomes" id="UP000186868">
    <property type="component" value="Unassembled WGS sequence"/>
</dbReference>
<keyword evidence="3" id="KW-1185">Reference proteome</keyword>
<comment type="caution">
    <text evidence="2">The sequence shown here is derived from an EMBL/GenBank/DDBJ whole genome shotgun (WGS) entry which is preliminary data.</text>
</comment>
<evidence type="ECO:0000313" key="2">
    <source>
        <dbReference type="EMBL" id="OKH26878.1"/>
    </source>
</evidence>
<name>A0A1U7HTL5_9CYAN</name>
<keyword evidence="1" id="KW-0472">Membrane</keyword>
<keyword evidence="1" id="KW-0812">Transmembrane</keyword>
<dbReference type="EMBL" id="MRCB01000001">
    <property type="protein sequence ID" value="OKH26878.1"/>
    <property type="molecule type" value="Genomic_DNA"/>
</dbReference>
<dbReference type="AlphaFoldDB" id="A0A1U7HTL5"/>
<dbReference type="STRING" id="1921803.NIES593_02255"/>
<feature type="transmembrane region" description="Helical" evidence="1">
    <location>
        <begin position="83"/>
        <end position="101"/>
    </location>
</feature>
<organism evidence="2 3">
    <name type="scientific">Hydrococcus rivularis NIES-593</name>
    <dbReference type="NCBI Taxonomy" id="1921803"/>
    <lineage>
        <taxon>Bacteria</taxon>
        <taxon>Bacillati</taxon>
        <taxon>Cyanobacteriota</taxon>
        <taxon>Cyanophyceae</taxon>
        <taxon>Pleurocapsales</taxon>
        <taxon>Hydrococcaceae</taxon>
        <taxon>Hydrococcus</taxon>
    </lineage>
</organism>
<evidence type="ECO:0000256" key="1">
    <source>
        <dbReference type="SAM" id="Phobius"/>
    </source>
</evidence>
<gene>
    <name evidence="2" type="ORF">NIES593_02255</name>
</gene>
<dbReference type="RefSeq" id="WP_073598007.1">
    <property type="nucleotide sequence ID" value="NZ_MRCB01000001.1"/>
</dbReference>
<reference evidence="2 3" key="1">
    <citation type="submission" date="2016-11" db="EMBL/GenBank/DDBJ databases">
        <title>Draft Genome Sequences of Nine Cyanobacterial Strains from Diverse Habitats.</title>
        <authorList>
            <person name="Zhu T."/>
            <person name="Hou S."/>
            <person name="Lu X."/>
            <person name="Hess W.R."/>
        </authorList>
    </citation>
    <scope>NUCLEOTIDE SEQUENCE [LARGE SCALE GENOMIC DNA]</scope>
    <source>
        <strain evidence="2 3">NIES-593</strain>
    </source>
</reference>
<protein>
    <submittedName>
        <fullName evidence="2">Uncharacterized protein</fullName>
    </submittedName>
</protein>
<evidence type="ECO:0000313" key="3">
    <source>
        <dbReference type="Proteomes" id="UP000186868"/>
    </source>
</evidence>
<sequence length="123" mass="13753">MYYYLPEPPYFLIFFGLFAGITSGLAFEASLKQIVQEWSKTGMSETLKQAQGFKLQLPFLAMSVGICVFLASGLEVFLFDRWLTYAIALPVTIFIAALVWIQLGKLLKQLQQGGSKAIDLDAF</sequence>